<dbReference type="Proteomes" id="UP000001055">
    <property type="component" value="Unassembled WGS sequence"/>
</dbReference>
<dbReference type="RefSeq" id="XP_001798916.1">
    <property type="nucleotide sequence ID" value="XM_001798864.1"/>
</dbReference>
<gene>
    <name evidence="1" type="ORF">SNOG_08607</name>
</gene>
<name>Q0UI07_PHANO</name>
<dbReference type="AlphaFoldDB" id="Q0UI07"/>
<proteinExistence type="predicted"/>
<evidence type="ECO:0000313" key="2">
    <source>
        <dbReference type="Proteomes" id="UP000001055"/>
    </source>
</evidence>
<organism evidence="1 2">
    <name type="scientific">Phaeosphaeria nodorum (strain SN15 / ATCC MYA-4574 / FGSC 10173)</name>
    <name type="common">Glume blotch fungus</name>
    <name type="synonym">Parastagonospora nodorum</name>
    <dbReference type="NCBI Taxonomy" id="321614"/>
    <lineage>
        <taxon>Eukaryota</taxon>
        <taxon>Fungi</taxon>
        <taxon>Dikarya</taxon>
        <taxon>Ascomycota</taxon>
        <taxon>Pezizomycotina</taxon>
        <taxon>Dothideomycetes</taxon>
        <taxon>Pleosporomycetidae</taxon>
        <taxon>Pleosporales</taxon>
        <taxon>Pleosporineae</taxon>
        <taxon>Phaeosphaeriaceae</taxon>
        <taxon>Parastagonospora</taxon>
    </lineage>
</organism>
<dbReference type="VEuPathDB" id="FungiDB:JI435_306110"/>
<sequence>MFIQRLRQWVLFLADFAPSQEGHSETILNPSNSVKHVDHRLVVAEAIRVSNSCCEAIAKQLKSRVAFPNNQQFTTSSKTSSQDAWCYRNLRMKSRKSCKPYPLVYTCGKIGVDMLYEAQDTPLLLVQQTLKMA</sequence>
<dbReference type="EMBL" id="CH445337">
    <property type="protein sequence ID" value="EAT83775.1"/>
    <property type="molecule type" value="Genomic_DNA"/>
</dbReference>
<accession>Q0UI07</accession>
<dbReference type="InParanoid" id="Q0UI07"/>
<dbReference type="GeneID" id="5975815"/>
<dbReference type="KEGG" id="pno:SNOG_08607"/>
<reference evidence="2" key="1">
    <citation type="journal article" date="2007" name="Plant Cell">
        <title>Dothideomycete-plant interactions illuminated by genome sequencing and EST analysis of the wheat pathogen Stagonospora nodorum.</title>
        <authorList>
            <person name="Hane J.K."/>
            <person name="Lowe R.G."/>
            <person name="Solomon P.S."/>
            <person name="Tan K.C."/>
            <person name="Schoch C.L."/>
            <person name="Spatafora J.W."/>
            <person name="Crous P.W."/>
            <person name="Kodira C."/>
            <person name="Birren B.W."/>
            <person name="Galagan J.E."/>
            <person name="Torriani S.F."/>
            <person name="McDonald B.A."/>
            <person name="Oliver R.P."/>
        </authorList>
    </citation>
    <scope>NUCLEOTIDE SEQUENCE [LARGE SCALE GENOMIC DNA]</scope>
    <source>
        <strain evidence="2">SN15 / ATCC MYA-4574 / FGSC 10173</strain>
    </source>
</reference>
<evidence type="ECO:0000313" key="1">
    <source>
        <dbReference type="EMBL" id="EAT83775.1"/>
    </source>
</evidence>
<protein>
    <submittedName>
        <fullName evidence="1">Uncharacterized protein</fullName>
    </submittedName>
</protein>